<reference evidence="2 3" key="1">
    <citation type="submission" date="2018-01" db="EMBL/GenBank/DDBJ databases">
        <title>Halomonas endophytica sp. nov., isolated from storage liquid in the stems of Populus euphratica.</title>
        <authorList>
            <person name="Chen C."/>
        </authorList>
    </citation>
    <scope>NUCLEOTIDE SEQUENCE [LARGE SCALE GENOMIC DNA]</scope>
    <source>
        <strain evidence="2 3">MC28</strain>
    </source>
</reference>
<accession>A0A2N7U625</accession>
<feature type="compositionally biased region" description="Pro residues" evidence="1">
    <location>
        <begin position="1"/>
        <end position="10"/>
    </location>
</feature>
<feature type="region of interest" description="Disordered" evidence="1">
    <location>
        <begin position="1"/>
        <end position="28"/>
    </location>
</feature>
<protein>
    <submittedName>
        <fullName evidence="2">Uncharacterized protein</fullName>
    </submittedName>
</protein>
<name>A0A2N7U625_9GAMM</name>
<proteinExistence type="predicted"/>
<feature type="compositionally biased region" description="Low complexity" evidence="1">
    <location>
        <begin position="12"/>
        <end position="22"/>
    </location>
</feature>
<comment type="caution">
    <text evidence="2">The sequence shown here is derived from an EMBL/GenBank/DDBJ whole genome shotgun (WGS) entry which is preliminary data.</text>
</comment>
<evidence type="ECO:0000313" key="3">
    <source>
        <dbReference type="Proteomes" id="UP000235803"/>
    </source>
</evidence>
<organism evidence="2 3">
    <name type="scientific">Billgrantia endophytica</name>
    <dbReference type="NCBI Taxonomy" id="2033802"/>
    <lineage>
        <taxon>Bacteria</taxon>
        <taxon>Pseudomonadati</taxon>
        <taxon>Pseudomonadota</taxon>
        <taxon>Gammaproteobacteria</taxon>
        <taxon>Oceanospirillales</taxon>
        <taxon>Halomonadaceae</taxon>
        <taxon>Billgrantia</taxon>
    </lineage>
</organism>
<sequence length="86" mass="8953">MSGPSFPTPPATTSDSRTNTSSRAREFPDGNLVLRAAVVGLLITPGPTNTPLAALGSQRGVKASLELIPAWTCWLKAPPCGDNPRP</sequence>
<dbReference type="Proteomes" id="UP000235803">
    <property type="component" value="Unassembled WGS sequence"/>
</dbReference>
<dbReference type="EMBL" id="PNRF01000015">
    <property type="protein sequence ID" value="PMR75872.1"/>
    <property type="molecule type" value="Genomic_DNA"/>
</dbReference>
<evidence type="ECO:0000313" key="2">
    <source>
        <dbReference type="EMBL" id="PMR75872.1"/>
    </source>
</evidence>
<evidence type="ECO:0000256" key="1">
    <source>
        <dbReference type="SAM" id="MobiDB-lite"/>
    </source>
</evidence>
<keyword evidence="3" id="KW-1185">Reference proteome</keyword>
<dbReference type="AlphaFoldDB" id="A0A2N7U625"/>
<gene>
    <name evidence="2" type="ORF">C1H69_07960</name>
</gene>
<dbReference type="OrthoDB" id="6710777at2"/>